<dbReference type="InterPro" id="IPR001128">
    <property type="entry name" value="Cyt_P450"/>
</dbReference>
<dbReference type="CDD" id="cd11070">
    <property type="entry name" value="CYP56-like"/>
    <property type="match status" value="1"/>
</dbReference>
<dbReference type="GO" id="GO:0016705">
    <property type="term" value="F:oxidoreductase activity, acting on paired donors, with incorporation or reduction of molecular oxygen"/>
    <property type="evidence" value="ECO:0007669"/>
    <property type="project" value="InterPro"/>
</dbReference>
<evidence type="ECO:0000256" key="1">
    <source>
        <dbReference type="ARBA" id="ARBA00010617"/>
    </source>
</evidence>
<dbReference type="GO" id="GO:0004497">
    <property type="term" value="F:monooxygenase activity"/>
    <property type="evidence" value="ECO:0007669"/>
    <property type="project" value="InterPro"/>
</dbReference>
<dbReference type="InterPro" id="IPR002401">
    <property type="entry name" value="Cyt_P450_E_grp-I"/>
</dbReference>
<dbReference type="PANTHER" id="PTHR24305">
    <property type="entry name" value="CYTOCHROME P450"/>
    <property type="match status" value="1"/>
</dbReference>
<keyword evidence="2" id="KW-0479">Metal-binding</keyword>
<evidence type="ECO:0000313" key="4">
    <source>
        <dbReference type="EMBL" id="KKY22344.1"/>
    </source>
</evidence>
<protein>
    <submittedName>
        <fullName evidence="4">Putative cytochrome p450</fullName>
    </submittedName>
</protein>
<comment type="similarity">
    <text evidence="1">Belongs to the cytochrome P450 family.</text>
</comment>
<dbReference type="PANTHER" id="PTHR24305:SF166">
    <property type="entry name" value="CYTOCHROME P450 12A4, MITOCHONDRIAL-RELATED"/>
    <property type="match status" value="1"/>
</dbReference>
<accession>A0A0G2EJ19</accession>
<evidence type="ECO:0000256" key="2">
    <source>
        <dbReference type="PIRSR" id="PIRSR602401-1"/>
    </source>
</evidence>
<keyword evidence="2" id="KW-0408">Iron</keyword>
<evidence type="ECO:0000256" key="3">
    <source>
        <dbReference type="SAM" id="MobiDB-lite"/>
    </source>
</evidence>
<dbReference type="SUPFAM" id="SSF48264">
    <property type="entry name" value="Cytochrome P450"/>
    <property type="match status" value="1"/>
</dbReference>
<dbReference type="AlphaFoldDB" id="A0A0G2EJ19"/>
<comment type="cofactor">
    <cofactor evidence="2">
        <name>heme</name>
        <dbReference type="ChEBI" id="CHEBI:30413"/>
    </cofactor>
</comment>
<dbReference type="Gene3D" id="1.10.630.10">
    <property type="entry name" value="Cytochrome P450"/>
    <property type="match status" value="1"/>
</dbReference>
<evidence type="ECO:0000313" key="5">
    <source>
        <dbReference type="Proteomes" id="UP000034182"/>
    </source>
</evidence>
<dbReference type="PRINTS" id="PR00385">
    <property type="entry name" value="P450"/>
</dbReference>
<dbReference type="GO" id="GO:0020037">
    <property type="term" value="F:heme binding"/>
    <property type="evidence" value="ECO:0007669"/>
    <property type="project" value="InterPro"/>
</dbReference>
<gene>
    <name evidence="4" type="ORF">UCDDS831_g03509</name>
</gene>
<dbReference type="InterPro" id="IPR050121">
    <property type="entry name" value="Cytochrome_P450_monoxygenase"/>
</dbReference>
<reference evidence="4 5" key="2">
    <citation type="submission" date="2015-05" db="EMBL/GenBank/DDBJ databases">
        <title>Distinctive expansion of gene families associated with plant cell wall degradation and secondary metabolism in the genomes of grapevine trunk pathogens.</title>
        <authorList>
            <person name="Lawrence D.P."/>
            <person name="Travadon R."/>
            <person name="Rolshausen P.E."/>
            <person name="Baumgartner K."/>
        </authorList>
    </citation>
    <scope>NUCLEOTIDE SEQUENCE [LARGE SCALE GENOMIC DNA]</scope>
    <source>
        <strain evidence="4">DS831</strain>
    </source>
</reference>
<feature type="compositionally biased region" description="Low complexity" evidence="3">
    <location>
        <begin position="236"/>
        <end position="247"/>
    </location>
</feature>
<organism evidence="4 5">
    <name type="scientific">Diplodia seriata</name>
    <dbReference type="NCBI Taxonomy" id="420778"/>
    <lineage>
        <taxon>Eukaryota</taxon>
        <taxon>Fungi</taxon>
        <taxon>Dikarya</taxon>
        <taxon>Ascomycota</taxon>
        <taxon>Pezizomycotina</taxon>
        <taxon>Dothideomycetes</taxon>
        <taxon>Dothideomycetes incertae sedis</taxon>
        <taxon>Botryosphaeriales</taxon>
        <taxon>Botryosphaeriaceae</taxon>
        <taxon>Diplodia</taxon>
    </lineage>
</organism>
<dbReference type="InterPro" id="IPR036396">
    <property type="entry name" value="Cyt_P450_sf"/>
</dbReference>
<dbReference type="PRINTS" id="PR00463">
    <property type="entry name" value="EP450I"/>
</dbReference>
<dbReference type="Proteomes" id="UP000034182">
    <property type="component" value="Unassembled WGS sequence"/>
</dbReference>
<dbReference type="EMBL" id="LAQI01000077">
    <property type="protein sequence ID" value="KKY22344.1"/>
    <property type="molecule type" value="Genomic_DNA"/>
</dbReference>
<feature type="binding site" description="axial binding residue" evidence="2">
    <location>
        <position position="517"/>
    </location>
    <ligand>
        <name>heme</name>
        <dbReference type="ChEBI" id="CHEBI:30413"/>
    </ligand>
    <ligandPart>
        <name>Fe</name>
        <dbReference type="ChEBI" id="CHEBI:18248"/>
    </ligandPart>
</feature>
<proteinExistence type="inferred from homology"/>
<sequence>MLTPALIASVIPLYLAWSALSLYNNVRRAKATGLRVHISPISPNNPIWLIFEPLIVRSLEMLLGVNNTNELLRMSKRSWNFHDRFRMHERYGKVFAHATPADIEIYVADAAASDELLSRKRDFIKPMHMVEVINVYGPSVASSDGAKWARHRRISATPFNERLNQLVWTEALRQTTGMLAYFGRGIGVGGSSSLAEDSMTLTLNILTSAGLGFSCDFRGAEEVEEKESSIREADKQYQQQGQQTTTTPSYRDCLAGVLDNFLMMGLLPKFVWSLPQSLLPKKLQDFSTHKHTLKQYMVGMVEKTRYEGSEHANLLSVLVQKNEEARQSKGPPSTGGKPLQGLSDDELYGNVFIYSFAGHETTAHAVCYAMYLLAAYPDVQDWVAEEAQAVLGTAELENLAYSEVFPRLKRSLGVMYETLRLYPPVVSIPKSTGPSPQTLTVPSPDPTTTTGFTATLPAHAYVFPNVVALQSHPDYWGADSLTWNPARWIEVGEEGESFKPAPVKGNFIPWADGPRVCPGKKFSQVEFVAVIAAVVRGHRVEVVREGEGEDEARKRVLEVVEEMVSGATLFMKHPEKVRVRIVKR</sequence>
<feature type="region of interest" description="Disordered" evidence="3">
    <location>
        <begin position="228"/>
        <end position="248"/>
    </location>
</feature>
<keyword evidence="2" id="KW-0349">Heme</keyword>
<comment type="caution">
    <text evidence="4">The sequence shown here is derived from an EMBL/GenBank/DDBJ whole genome shotgun (WGS) entry which is preliminary data.</text>
</comment>
<reference evidence="4 5" key="1">
    <citation type="submission" date="2015-03" db="EMBL/GenBank/DDBJ databases">
        <authorList>
            <person name="Morales-Cruz A."/>
            <person name="Amrine K.C."/>
            <person name="Cantu D."/>
        </authorList>
    </citation>
    <scope>NUCLEOTIDE SEQUENCE [LARGE SCALE GENOMIC DNA]</scope>
    <source>
        <strain evidence="4">DS831</strain>
    </source>
</reference>
<name>A0A0G2EJ19_9PEZI</name>
<dbReference type="Pfam" id="PF00067">
    <property type="entry name" value="p450"/>
    <property type="match status" value="1"/>
</dbReference>
<dbReference type="GO" id="GO:0005506">
    <property type="term" value="F:iron ion binding"/>
    <property type="evidence" value="ECO:0007669"/>
    <property type="project" value="InterPro"/>
</dbReference>